<gene>
    <name evidence="1" type="ORF">JYE49_03585</name>
</gene>
<keyword evidence="2" id="KW-1185">Reference proteome</keyword>
<protein>
    <submittedName>
        <fullName evidence="1">Insulinase family protein</fullName>
    </submittedName>
</protein>
<evidence type="ECO:0000313" key="2">
    <source>
        <dbReference type="Proteomes" id="UP000682782"/>
    </source>
</evidence>
<organism evidence="1 2">
    <name type="scientific">Aristaeella hokkaidonensis</name>
    <dbReference type="NCBI Taxonomy" id="3046382"/>
    <lineage>
        <taxon>Bacteria</taxon>
        <taxon>Bacillati</taxon>
        <taxon>Bacillota</taxon>
        <taxon>Clostridia</taxon>
        <taxon>Eubacteriales</taxon>
        <taxon>Aristaeellaceae</taxon>
        <taxon>Aristaeella</taxon>
    </lineage>
</organism>
<evidence type="ECO:0000313" key="1">
    <source>
        <dbReference type="EMBL" id="QUC67798.1"/>
    </source>
</evidence>
<dbReference type="Proteomes" id="UP000682782">
    <property type="component" value="Chromosome"/>
</dbReference>
<name>A0AC61MZP8_9FIRM</name>
<accession>A0AC61MZP8</accession>
<dbReference type="EMBL" id="CP068393">
    <property type="protein sequence ID" value="QUC67798.1"/>
    <property type="molecule type" value="Genomic_DNA"/>
</dbReference>
<proteinExistence type="predicted"/>
<reference evidence="1" key="1">
    <citation type="submission" date="2021-01" db="EMBL/GenBank/DDBJ databases">
        <title>Complete genome sequence of Clostridiales bacterium R-7.</title>
        <authorList>
            <person name="Mahoney-Kurpe S.C."/>
            <person name="Palevich N."/>
            <person name="Koike S."/>
            <person name="Moon C.D."/>
            <person name="Attwood G.T."/>
        </authorList>
    </citation>
    <scope>NUCLEOTIDE SEQUENCE</scope>
    <source>
        <strain evidence="1">R-7</strain>
    </source>
</reference>
<sequence>MTFEVNKAFAGFTVKEIRDSEELRGRTVLLEHDRTGAQVFWVDNKAENIVFSITFRTLPEDDTGVFHILEHCVLSGSGKYPVREPFLELLKSSMNTFLNALTFSDMTMFPVSSRNPRDILNLTGVYLDAVFDPIAVKDPKRFCQEGWHVDRNEAGESVFRGVVFNEMKGAMSDTDTLIDRQLMRQLFPDTCYGYNSGGEPEAIPTLTYERFCEQYLRHYHPSNARIYLDGAAPMEEMLSLIGSYLDRFDLRKDIPEYSYQKPVGSEQTILYELGQEEGEENRGHLTLGRITGTWKDRTENMARGILCDVLTGSNEALLKRAALERGLAEDISVSVDDTTLQSWLTIHAENVTDGKENEILNLLEETGEKIRREGLDRSAVEASLNRAIYALREEDEPQGIGRCIRCVGNWIFGGNPTDALETSGMVKELKAWLDSGRFEELAADMLLNRENMVTLHTLPSRTIGEEKRLLEKKRLNALVSGWTDEEKAENDRLIEALAEWQNTPDSPEALQTLPRLNKEDADAEPVWTETGIRVCNDVKVMTHQLNCNGVVHIRLYFSLTDYSLEELTRLSQLTGLLGRLPTGNHDALTLQQDIKRWTGALGFTIITRAENGQDETCTPYLTAYTSALEENAEKAAELLAEILTSTRYEDRDKMTEMFRQNEIGARQRILSAGNQIAVRKALSQYSAENAVKNALDGDAAAAYIHLLARKPEKEFPVLMKLADRLMKETLCRKRMTVSVTSTEEMIPAKLISTFAEGTTVPAARAYKADCPGAVGFRVPAQAGFAARGYRLSRAGAAFDGILWLASSILSLDYYWNRVRVQGGAYGAGLQVERNGNIYSSSYRDPTPGKTPEVDRGAADFLRAFVRNGEDLDRYIISALNELNPLLSPRDKGTLADGRYMTGYTREEAERIRKQILHAVPEDLERCAQSLEAFGREGTVCVVANKDALKDCEGLTVKDL</sequence>